<evidence type="ECO:0000313" key="2">
    <source>
        <dbReference type="EMBL" id="VWB45794.1"/>
    </source>
</evidence>
<accession>A0A6P2JS73</accession>
<evidence type="ECO:0000259" key="1">
    <source>
        <dbReference type="Pfam" id="PF13358"/>
    </source>
</evidence>
<protein>
    <submittedName>
        <fullName evidence="2">Putative transposase</fullName>
    </submittedName>
</protein>
<name>A0A6P2JS73_BURL3</name>
<dbReference type="InterPro" id="IPR038717">
    <property type="entry name" value="Tc1-like_DDE_dom"/>
</dbReference>
<reference evidence="2 3" key="1">
    <citation type="submission" date="2019-09" db="EMBL/GenBank/DDBJ databases">
        <authorList>
            <person name="Depoorter E."/>
        </authorList>
    </citation>
    <scope>NUCLEOTIDE SEQUENCE [LARGE SCALE GENOMIC DNA]</scope>
    <source>
        <strain evidence="2">LMG 23254</strain>
    </source>
</reference>
<gene>
    <name evidence="2" type="ORF">BLA23254_02060</name>
</gene>
<proteinExistence type="predicted"/>
<dbReference type="EMBL" id="CABVPW010000008">
    <property type="protein sequence ID" value="VWB45794.1"/>
    <property type="molecule type" value="Genomic_DNA"/>
</dbReference>
<dbReference type="Pfam" id="PF13358">
    <property type="entry name" value="DDE_3"/>
    <property type="match status" value="1"/>
</dbReference>
<sequence>MVFNDPDFAAKAVDAIGLYLNPRLHAVVFCMDGKTTIQALDCINRMLPRSPGRAERYDFEYERNSTPSLFATLNMATGEVLGKTAPRHISARFGALLTETVPARPDRKAIHVIRDNVSSHKTDAAQALRPTTGLLKRLNPCNHRICHREHQIQHFLNLGNRRVRYIQQVLVVDHEALGNKKRTRIL</sequence>
<dbReference type="AlphaFoldDB" id="A0A6P2JS73"/>
<dbReference type="Proteomes" id="UP000494218">
    <property type="component" value="Unassembled WGS sequence"/>
</dbReference>
<evidence type="ECO:0000313" key="3">
    <source>
        <dbReference type="Proteomes" id="UP000494218"/>
    </source>
</evidence>
<organism evidence="2 3">
    <name type="scientific">Burkholderia lata (strain ATCC 17760 / DSM 23089 / LMG 22485 / NCIMB 9086 / R18194 / 383)</name>
    <dbReference type="NCBI Taxonomy" id="482957"/>
    <lineage>
        <taxon>Bacteria</taxon>
        <taxon>Pseudomonadati</taxon>
        <taxon>Pseudomonadota</taxon>
        <taxon>Betaproteobacteria</taxon>
        <taxon>Burkholderiales</taxon>
        <taxon>Burkholderiaceae</taxon>
        <taxon>Burkholderia</taxon>
        <taxon>Burkholderia cepacia complex</taxon>
    </lineage>
</organism>
<feature type="domain" description="Tc1-like transposase DDE" evidence="1">
    <location>
        <begin position="43"/>
        <end position="130"/>
    </location>
</feature>